<dbReference type="PANTHER" id="PTHR30146:SF109">
    <property type="entry name" value="HTH-TYPE TRANSCRIPTIONAL REGULATOR GALS"/>
    <property type="match status" value="1"/>
</dbReference>
<evidence type="ECO:0000313" key="5">
    <source>
        <dbReference type="EMBL" id="KHK97803.1"/>
    </source>
</evidence>
<proteinExistence type="predicted"/>
<dbReference type="Pfam" id="PF00356">
    <property type="entry name" value="LacI"/>
    <property type="match status" value="1"/>
</dbReference>
<dbReference type="Gene3D" id="3.40.50.2300">
    <property type="match status" value="2"/>
</dbReference>
<evidence type="ECO:0000259" key="4">
    <source>
        <dbReference type="PROSITE" id="PS50932"/>
    </source>
</evidence>
<dbReference type="AlphaFoldDB" id="A0A0B2A7W0"/>
<dbReference type="SUPFAM" id="SSF47413">
    <property type="entry name" value="lambda repressor-like DNA-binding domains"/>
    <property type="match status" value="1"/>
</dbReference>
<dbReference type="SMART" id="SM00354">
    <property type="entry name" value="HTH_LACI"/>
    <property type="match status" value="1"/>
</dbReference>
<dbReference type="InterPro" id="IPR046335">
    <property type="entry name" value="LacI/GalR-like_sensor"/>
</dbReference>
<keyword evidence="1" id="KW-0805">Transcription regulation</keyword>
<dbReference type="GO" id="GO:0003700">
    <property type="term" value="F:DNA-binding transcription factor activity"/>
    <property type="evidence" value="ECO:0007669"/>
    <property type="project" value="TreeGrafter"/>
</dbReference>
<dbReference type="Proteomes" id="UP000031030">
    <property type="component" value="Unassembled WGS sequence"/>
</dbReference>
<organism evidence="5 6">
    <name type="scientific">Microbacterium mangrovi</name>
    <dbReference type="NCBI Taxonomy" id="1348253"/>
    <lineage>
        <taxon>Bacteria</taxon>
        <taxon>Bacillati</taxon>
        <taxon>Actinomycetota</taxon>
        <taxon>Actinomycetes</taxon>
        <taxon>Micrococcales</taxon>
        <taxon>Microbacteriaceae</taxon>
        <taxon>Microbacterium</taxon>
    </lineage>
</organism>
<dbReference type="Gene3D" id="1.10.260.40">
    <property type="entry name" value="lambda repressor-like DNA-binding domains"/>
    <property type="match status" value="1"/>
</dbReference>
<dbReference type="CDD" id="cd06267">
    <property type="entry name" value="PBP1_LacI_sugar_binding-like"/>
    <property type="match status" value="1"/>
</dbReference>
<keyword evidence="2" id="KW-0238">DNA-binding</keyword>
<dbReference type="PANTHER" id="PTHR30146">
    <property type="entry name" value="LACI-RELATED TRANSCRIPTIONAL REPRESSOR"/>
    <property type="match status" value="1"/>
</dbReference>
<reference evidence="5 6" key="1">
    <citation type="submission" date="2014-11" db="EMBL/GenBank/DDBJ databases">
        <title>Genome sequence of Microbacterium mangrovi MUSC 115(T).</title>
        <authorList>
            <person name="Lee L.-H."/>
        </authorList>
    </citation>
    <scope>NUCLEOTIDE SEQUENCE [LARGE SCALE GENOMIC DNA]</scope>
    <source>
        <strain evidence="5 6">MUSC 115</strain>
    </source>
</reference>
<name>A0A0B2A7W0_9MICO</name>
<keyword evidence="6" id="KW-1185">Reference proteome</keyword>
<protein>
    <recommendedName>
        <fullName evidence="4">HTH lacI-type domain-containing protein</fullName>
    </recommendedName>
</protein>
<dbReference type="STRING" id="1348253.LK09_09945"/>
<evidence type="ECO:0000256" key="3">
    <source>
        <dbReference type="ARBA" id="ARBA00023163"/>
    </source>
</evidence>
<evidence type="ECO:0000256" key="2">
    <source>
        <dbReference type="ARBA" id="ARBA00023125"/>
    </source>
</evidence>
<dbReference type="InterPro" id="IPR010982">
    <property type="entry name" value="Lambda_DNA-bd_dom_sf"/>
</dbReference>
<dbReference type="GO" id="GO:0000976">
    <property type="term" value="F:transcription cis-regulatory region binding"/>
    <property type="evidence" value="ECO:0007669"/>
    <property type="project" value="TreeGrafter"/>
</dbReference>
<dbReference type="PROSITE" id="PS50932">
    <property type="entry name" value="HTH_LACI_2"/>
    <property type="match status" value="1"/>
</dbReference>
<dbReference type="EMBL" id="JTDK01000008">
    <property type="protein sequence ID" value="KHK97803.1"/>
    <property type="molecule type" value="Genomic_DNA"/>
</dbReference>
<feature type="domain" description="HTH lacI-type" evidence="4">
    <location>
        <begin position="10"/>
        <end position="64"/>
    </location>
</feature>
<keyword evidence="3" id="KW-0804">Transcription</keyword>
<dbReference type="OrthoDB" id="3467214at2"/>
<dbReference type="CDD" id="cd01392">
    <property type="entry name" value="HTH_LacI"/>
    <property type="match status" value="1"/>
</dbReference>
<evidence type="ECO:0000313" key="6">
    <source>
        <dbReference type="Proteomes" id="UP000031030"/>
    </source>
</evidence>
<comment type="caution">
    <text evidence="5">The sequence shown here is derived from an EMBL/GenBank/DDBJ whole genome shotgun (WGS) entry which is preliminary data.</text>
</comment>
<sequence>MDSRARPRSVTMEDVAREAGVSRALVSLVMRESPLVSPARRALVLETAERLGYTPNRLASRLASNRTHTIGVFLLGLHNPVFADIYAGIAEGIEGSGEHLMVAVGAAEQDAGTDVDPAREAEAITSFVDLRVDGILLAGYTGSPESLTALLRGTPAVVITRELTAPGVDSVLADDRLGGRLAVEFLNELGHDRIAHIASRATLPYGSRRAGYVEAMTRLGLEPLVVEESMTERGGHRAMGEILRTASTRPTAVFANNDLAALGALGALASAGLSVPRDVSVLGYDDTAFAASDVVQLSSVDQHGRDLGRGAAEQLLRRIAGEDGAPVVRRLAPRIVPRQSVAPPRSWA</sequence>
<evidence type="ECO:0000256" key="1">
    <source>
        <dbReference type="ARBA" id="ARBA00023015"/>
    </source>
</evidence>
<gene>
    <name evidence="5" type="ORF">LK09_09945</name>
</gene>
<dbReference type="SUPFAM" id="SSF53822">
    <property type="entry name" value="Periplasmic binding protein-like I"/>
    <property type="match status" value="1"/>
</dbReference>
<accession>A0A0B2A7W0</accession>
<dbReference type="InterPro" id="IPR028082">
    <property type="entry name" value="Peripla_BP_I"/>
</dbReference>
<dbReference type="Pfam" id="PF13377">
    <property type="entry name" value="Peripla_BP_3"/>
    <property type="match status" value="1"/>
</dbReference>
<dbReference type="InterPro" id="IPR000843">
    <property type="entry name" value="HTH_LacI"/>
</dbReference>
<dbReference type="RefSeq" id="WP_039398804.1">
    <property type="nucleotide sequence ID" value="NZ_JTDK01000008.1"/>
</dbReference>